<evidence type="ECO:0000256" key="2">
    <source>
        <dbReference type="ARBA" id="ARBA00022908"/>
    </source>
</evidence>
<evidence type="ECO:0000313" key="8">
    <source>
        <dbReference type="Proteomes" id="UP000408764"/>
    </source>
</evidence>
<dbReference type="AlphaFoldDB" id="A0A5P1DD96"/>
<dbReference type="GO" id="GO:0006310">
    <property type="term" value="P:DNA recombination"/>
    <property type="evidence" value="ECO:0007669"/>
    <property type="project" value="UniProtKB-KW"/>
</dbReference>
<dbReference type="InterPro" id="IPR013762">
    <property type="entry name" value="Integrase-like_cat_sf"/>
</dbReference>
<name>A0A5P1DD96_9PSED</name>
<dbReference type="SUPFAM" id="SSF56349">
    <property type="entry name" value="DNA breaking-rejoining enzymes"/>
    <property type="match status" value="1"/>
</dbReference>
<proteinExistence type="inferred from homology"/>
<reference evidence="7 8" key="1">
    <citation type="submission" date="2019-08" db="EMBL/GenBank/DDBJ databases">
        <title>Pseudomonas haemolytica sp. nov. isolated from raw milk and skim milk concentrate.</title>
        <authorList>
            <person name="Hofmann K."/>
            <person name="Huptas C."/>
            <person name="Doll E."/>
            <person name="Scherer S."/>
            <person name="Wenning M."/>
        </authorList>
    </citation>
    <scope>NUCLEOTIDE SEQUENCE [LARGE SCALE GENOMIC DNA]</scope>
    <source>
        <strain evidence="7 8">DSM 108987</strain>
    </source>
</reference>
<evidence type="ECO:0000313" key="7">
    <source>
        <dbReference type="EMBL" id="MRJ38474.1"/>
    </source>
</evidence>
<feature type="region of interest" description="Disordered" evidence="5">
    <location>
        <begin position="420"/>
        <end position="454"/>
    </location>
</feature>
<dbReference type="Gene3D" id="1.10.443.10">
    <property type="entry name" value="Intergrase catalytic core"/>
    <property type="match status" value="1"/>
</dbReference>
<dbReference type="PANTHER" id="PTHR30629:SF6">
    <property type="entry name" value="PROPHAGE INTEGRASE INTA-RELATED"/>
    <property type="match status" value="1"/>
</dbReference>
<accession>A0A5P1DD96</accession>
<comment type="similarity">
    <text evidence="1">Belongs to the 'phage' integrase family.</text>
</comment>
<dbReference type="GO" id="GO:0015074">
    <property type="term" value="P:DNA integration"/>
    <property type="evidence" value="ECO:0007669"/>
    <property type="project" value="UniProtKB-KW"/>
</dbReference>
<dbReference type="InterPro" id="IPR002104">
    <property type="entry name" value="Integrase_catalytic"/>
</dbReference>
<dbReference type="Pfam" id="PF00589">
    <property type="entry name" value="Phage_integrase"/>
    <property type="match status" value="1"/>
</dbReference>
<keyword evidence="4" id="KW-0233">DNA recombination</keyword>
<dbReference type="CDD" id="cd00801">
    <property type="entry name" value="INT_P4_C"/>
    <property type="match status" value="1"/>
</dbReference>
<gene>
    <name evidence="7" type="ORF">FRT59_16065</name>
</gene>
<keyword evidence="2" id="KW-0229">DNA integration</keyword>
<feature type="compositionally biased region" description="Polar residues" evidence="5">
    <location>
        <begin position="436"/>
        <end position="454"/>
    </location>
</feature>
<evidence type="ECO:0000256" key="1">
    <source>
        <dbReference type="ARBA" id="ARBA00008857"/>
    </source>
</evidence>
<sequence length="454" mass="50699">MNDLVKTLTVVMTDSEIRRQAERPHVRALRDARHPSLHFRYSTVDRAKGSWHVVVGKAWGKAGNYPDINAKAMLATLPAILVRRAADPLAKSTATNWSTVGELLSWYLERMTRDRALSEKRKASAKSALKRHLQPRLGQLPLNGLNRPAIDRLLLMPMQERYALSFVRSVWGVLGVAVRQAYRLDLLAVNPLAGLEFTDFVRTKIKAKAARLHSDDVPGLLDLLVEQFDDSPAACVLAGLMLCHGTRLGETRLARWKNINTDTGKWFIPAADTKTKAAHTLPLTAQAKALIERYRLVQREKGYTGKFLFPGASGQALSATKASTLFTHLSHGEWSSHDLRKVARTAWTDLGVDYMVGELLLNHAMKDLDQAYIHTSAEQLKRQALETWHAYLDQRGFEALHGGTLARHEGEALPVETMNNEASSVNRYPLPRRRFSVQSDTQATPNNQPGDGNE</sequence>
<evidence type="ECO:0000256" key="5">
    <source>
        <dbReference type="SAM" id="MobiDB-lite"/>
    </source>
</evidence>
<evidence type="ECO:0000259" key="6">
    <source>
        <dbReference type="PROSITE" id="PS51898"/>
    </source>
</evidence>
<evidence type="ECO:0000256" key="3">
    <source>
        <dbReference type="ARBA" id="ARBA00023125"/>
    </source>
</evidence>
<dbReference type="PROSITE" id="PS51898">
    <property type="entry name" value="TYR_RECOMBINASE"/>
    <property type="match status" value="1"/>
</dbReference>
<dbReference type="PANTHER" id="PTHR30629">
    <property type="entry name" value="PROPHAGE INTEGRASE"/>
    <property type="match status" value="1"/>
</dbReference>
<dbReference type="InterPro" id="IPR010998">
    <property type="entry name" value="Integrase_recombinase_N"/>
</dbReference>
<protein>
    <submittedName>
        <fullName evidence="7">Site-specific integrase</fullName>
    </submittedName>
</protein>
<dbReference type="OrthoDB" id="9795573at2"/>
<dbReference type="RefSeq" id="WP_153871629.1">
    <property type="nucleotide sequence ID" value="NZ_VOIW01000004.1"/>
</dbReference>
<dbReference type="Proteomes" id="UP000408764">
    <property type="component" value="Unassembled WGS sequence"/>
</dbReference>
<organism evidence="7 8">
    <name type="scientific">Pseudomonas haemolytica</name>
    <dbReference type="NCBI Taxonomy" id="2600065"/>
    <lineage>
        <taxon>Bacteria</taxon>
        <taxon>Pseudomonadati</taxon>
        <taxon>Pseudomonadota</taxon>
        <taxon>Gammaproteobacteria</taxon>
        <taxon>Pseudomonadales</taxon>
        <taxon>Pseudomonadaceae</taxon>
        <taxon>Pseudomonas</taxon>
    </lineage>
</organism>
<dbReference type="EMBL" id="VOIW01000004">
    <property type="protein sequence ID" value="MRJ38474.1"/>
    <property type="molecule type" value="Genomic_DNA"/>
</dbReference>
<comment type="caution">
    <text evidence="7">The sequence shown here is derived from an EMBL/GenBank/DDBJ whole genome shotgun (WGS) entry which is preliminary data.</text>
</comment>
<keyword evidence="3" id="KW-0238">DNA-binding</keyword>
<dbReference type="InterPro" id="IPR050808">
    <property type="entry name" value="Phage_Integrase"/>
</dbReference>
<feature type="domain" description="Tyr recombinase" evidence="6">
    <location>
        <begin position="207"/>
        <end position="385"/>
    </location>
</feature>
<evidence type="ECO:0000256" key="4">
    <source>
        <dbReference type="ARBA" id="ARBA00023172"/>
    </source>
</evidence>
<dbReference type="GO" id="GO:0003677">
    <property type="term" value="F:DNA binding"/>
    <property type="evidence" value="ECO:0007669"/>
    <property type="project" value="UniProtKB-KW"/>
</dbReference>
<dbReference type="Gene3D" id="1.10.150.130">
    <property type="match status" value="1"/>
</dbReference>
<dbReference type="InterPro" id="IPR011010">
    <property type="entry name" value="DNA_brk_join_enz"/>
</dbReference>